<dbReference type="STRING" id="411945.GA0061102_102978"/>
<proteinExistence type="predicted"/>
<dbReference type="SUPFAM" id="SSF46689">
    <property type="entry name" value="Homeodomain-like"/>
    <property type="match status" value="1"/>
</dbReference>
<dbReference type="RefSeq" id="WP_159432193.1">
    <property type="nucleotide sequence ID" value="NZ_FMAH01000029.1"/>
</dbReference>
<dbReference type="InterPro" id="IPR009057">
    <property type="entry name" value="Homeodomain-like_sf"/>
</dbReference>
<evidence type="ECO:0000256" key="3">
    <source>
        <dbReference type="ARBA" id="ARBA00023163"/>
    </source>
</evidence>
<keyword evidence="2 5" id="KW-0238">DNA-binding</keyword>
<dbReference type="Pfam" id="PF12833">
    <property type="entry name" value="HTH_18"/>
    <property type="match status" value="1"/>
</dbReference>
<dbReference type="EMBL" id="FMAH01000029">
    <property type="protein sequence ID" value="SCB39224.1"/>
    <property type="molecule type" value="Genomic_DNA"/>
</dbReference>
<accession>A0A1C3WHN3</accession>
<dbReference type="Gene3D" id="1.10.10.60">
    <property type="entry name" value="Homeodomain-like"/>
    <property type="match status" value="1"/>
</dbReference>
<evidence type="ECO:0000259" key="4">
    <source>
        <dbReference type="PROSITE" id="PS01124"/>
    </source>
</evidence>
<dbReference type="PROSITE" id="PS00041">
    <property type="entry name" value="HTH_ARAC_FAMILY_1"/>
    <property type="match status" value="1"/>
</dbReference>
<dbReference type="GO" id="GO:0003700">
    <property type="term" value="F:DNA-binding transcription factor activity"/>
    <property type="evidence" value="ECO:0007669"/>
    <property type="project" value="InterPro"/>
</dbReference>
<dbReference type="InterPro" id="IPR018062">
    <property type="entry name" value="HTH_AraC-typ_CS"/>
</dbReference>
<protein>
    <submittedName>
        <fullName evidence="5">AraC-type DNA-binding protein</fullName>
    </submittedName>
</protein>
<evidence type="ECO:0000256" key="2">
    <source>
        <dbReference type="ARBA" id="ARBA00023125"/>
    </source>
</evidence>
<dbReference type="SMART" id="SM00342">
    <property type="entry name" value="HTH_ARAC"/>
    <property type="match status" value="1"/>
</dbReference>
<name>A0A1C3WHN3_9HYPH</name>
<dbReference type="OrthoDB" id="9816011at2"/>
<feature type="domain" description="HTH araC/xylS-type" evidence="4">
    <location>
        <begin position="151"/>
        <end position="249"/>
    </location>
</feature>
<keyword evidence="6" id="KW-1185">Reference proteome</keyword>
<dbReference type="PANTHER" id="PTHR11019:SF199">
    <property type="entry name" value="HTH-TYPE TRANSCRIPTIONAL REGULATOR NIMR"/>
    <property type="match status" value="1"/>
</dbReference>
<dbReference type="PANTHER" id="PTHR11019">
    <property type="entry name" value="HTH-TYPE TRANSCRIPTIONAL REGULATOR NIMR"/>
    <property type="match status" value="1"/>
</dbReference>
<organism evidence="5 6">
    <name type="scientific">Rhizobium miluonense</name>
    <dbReference type="NCBI Taxonomy" id="411945"/>
    <lineage>
        <taxon>Bacteria</taxon>
        <taxon>Pseudomonadati</taxon>
        <taxon>Pseudomonadota</taxon>
        <taxon>Alphaproteobacteria</taxon>
        <taxon>Hyphomicrobiales</taxon>
        <taxon>Rhizobiaceae</taxon>
        <taxon>Rhizobium/Agrobacterium group</taxon>
        <taxon>Rhizobium</taxon>
    </lineage>
</organism>
<dbReference type="AlphaFoldDB" id="A0A1C3WHN3"/>
<evidence type="ECO:0000313" key="6">
    <source>
        <dbReference type="Proteomes" id="UP000199435"/>
    </source>
</evidence>
<keyword evidence="1" id="KW-0805">Transcription regulation</keyword>
<dbReference type="PROSITE" id="PS01124">
    <property type="entry name" value="HTH_ARAC_FAMILY_2"/>
    <property type="match status" value="1"/>
</dbReference>
<evidence type="ECO:0000256" key="1">
    <source>
        <dbReference type="ARBA" id="ARBA00023015"/>
    </source>
</evidence>
<sequence>MGQTAEAYSVARLFPPTDRAEFRFDRHYLLYCTAGTMRLEAEGKVWSLPPSRAAIIAAGRSIHVTLPQAVMACSVLFDRTFIPAPAEALTVINMSPLARELILACRSWTDVNKPLDPYARQLFATLAAVASQLAATPSNAAMPLPRSSGVAAAMQLTEQQMADAPDFASIARDVAMTERSLARHFSDEMGMTWRQALRRLRIIRAMELLGTNNTTITQAAHTVGYASLSAFNAAFLEISGQTPTAYRIGIQGASLPHA</sequence>
<gene>
    <name evidence="5" type="ORF">GA0061102_102978</name>
</gene>
<reference evidence="6" key="1">
    <citation type="submission" date="2016-08" db="EMBL/GenBank/DDBJ databases">
        <authorList>
            <person name="Varghese N."/>
            <person name="Submissions Spin"/>
        </authorList>
    </citation>
    <scope>NUCLEOTIDE SEQUENCE [LARGE SCALE GENOMIC DNA]</scope>
    <source>
        <strain evidence="6">HAMBI 2971</strain>
    </source>
</reference>
<evidence type="ECO:0000313" key="5">
    <source>
        <dbReference type="EMBL" id="SCB39224.1"/>
    </source>
</evidence>
<keyword evidence="3" id="KW-0804">Transcription</keyword>
<dbReference type="InterPro" id="IPR018060">
    <property type="entry name" value="HTH_AraC"/>
</dbReference>
<dbReference type="Proteomes" id="UP000199435">
    <property type="component" value="Unassembled WGS sequence"/>
</dbReference>
<dbReference type="GO" id="GO:0043565">
    <property type="term" value="F:sequence-specific DNA binding"/>
    <property type="evidence" value="ECO:0007669"/>
    <property type="project" value="InterPro"/>
</dbReference>